<dbReference type="GO" id="GO:0006817">
    <property type="term" value="P:phosphate ion transport"/>
    <property type="evidence" value="ECO:0007669"/>
    <property type="project" value="UniProtKB-KW"/>
</dbReference>
<dbReference type="InterPro" id="IPR011864">
    <property type="entry name" value="Phosphate_PstC"/>
</dbReference>
<evidence type="ECO:0000256" key="7">
    <source>
        <dbReference type="ARBA" id="ARBA00022989"/>
    </source>
</evidence>
<comment type="caution">
    <text evidence="10">Lacks conserved residue(s) required for the propagation of feature annotation.</text>
</comment>
<dbReference type="PROSITE" id="PS50928">
    <property type="entry name" value="ABC_TM1"/>
    <property type="match status" value="1"/>
</dbReference>
<dbReference type="GO" id="GO:0005886">
    <property type="term" value="C:plasma membrane"/>
    <property type="evidence" value="ECO:0007669"/>
    <property type="project" value="UniProtKB-SubCell"/>
</dbReference>
<evidence type="ECO:0000256" key="9">
    <source>
        <dbReference type="RuleBase" id="RU363032"/>
    </source>
</evidence>
<proteinExistence type="inferred from homology"/>
<comment type="function">
    <text evidence="10">Part of the binding-protein-dependent transport system for phosphate; probably responsible for the translocation of the substrate across the membrane.</text>
</comment>
<keyword evidence="4 10" id="KW-1003">Cell membrane</keyword>
<evidence type="ECO:0000256" key="1">
    <source>
        <dbReference type="ARBA" id="ARBA00004651"/>
    </source>
</evidence>
<keyword evidence="6 9" id="KW-0812">Transmembrane</keyword>
<dbReference type="Pfam" id="PF00528">
    <property type="entry name" value="BPD_transp_1"/>
    <property type="match status" value="1"/>
</dbReference>
<dbReference type="EMBL" id="RKHQ01000001">
    <property type="protein sequence ID" value="ROR97253.1"/>
    <property type="molecule type" value="Genomic_DNA"/>
</dbReference>
<feature type="transmembrane region" description="Helical" evidence="9">
    <location>
        <begin position="309"/>
        <end position="332"/>
    </location>
</feature>
<keyword evidence="8 9" id="KW-0472">Membrane</keyword>
<keyword evidence="7 9" id="KW-1133">Transmembrane helix</keyword>
<feature type="transmembrane region" description="Helical" evidence="9">
    <location>
        <begin position="47"/>
        <end position="72"/>
    </location>
</feature>
<evidence type="ECO:0000259" key="12">
    <source>
        <dbReference type="PROSITE" id="PS50928"/>
    </source>
</evidence>
<dbReference type="NCBIfam" id="TIGR02138">
    <property type="entry name" value="phosphate_pstC"/>
    <property type="match status" value="1"/>
</dbReference>
<feature type="region of interest" description="Disordered" evidence="11">
    <location>
        <begin position="1"/>
        <end position="36"/>
    </location>
</feature>
<dbReference type="InterPro" id="IPR051124">
    <property type="entry name" value="Phosphate_Transport_Permease"/>
</dbReference>
<evidence type="ECO:0000313" key="14">
    <source>
        <dbReference type="Proteomes" id="UP000275356"/>
    </source>
</evidence>
<gene>
    <name evidence="13" type="ORF">EDD28_1850</name>
</gene>
<feature type="compositionally biased region" description="Low complexity" evidence="11">
    <location>
        <begin position="9"/>
        <end position="29"/>
    </location>
</feature>
<comment type="subcellular location">
    <subcellularLocation>
        <location evidence="1 9">Cell membrane</location>
        <topology evidence="1 9">Multi-pass membrane protein</topology>
    </subcellularLocation>
</comment>
<dbReference type="RefSeq" id="WP_123739327.1">
    <property type="nucleotide sequence ID" value="NZ_RKHQ01000001.1"/>
</dbReference>
<dbReference type="Proteomes" id="UP000275356">
    <property type="component" value="Unassembled WGS sequence"/>
</dbReference>
<accession>A0A3N2DBY6</accession>
<evidence type="ECO:0000256" key="2">
    <source>
        <dbReference type="ARBA" id="ARBA00007069"/>
    </source>
</evidence>
<name>A0A3N2DBY6_9MICO</name>
<feature type="transmembrane region" description="Helical" evidence="9">
    <location>
        <begin position="139"/>
        <end position="163"/>
    </location>
</feature>
<dbReference type="PANTHER" id="PTHR30425:SF1">
    <property type="entry name" value="PHOSPHATE TRANSPORT SYSTEM PERMEASE PROTEIN PSTC"/>
    <property type="match status" value="1"/>
</dbReference>
<feature type="transmembrane region" description="Helical" evidence="9">
    <location>
        <begin position="101"/>
        <end position="127"/>
    </location>
</feature>
<dbReference type="OrthoDB" id="9785113at2"/>
<evidence type="ECO:0000256" key="6">
    <source>
        <dbReference type="ARBA" id="ARBA00022692"/>
    </source>
</evidence>
<dbReference type="SUPFAM" id="SSF161098">
    <property type="entry name" value="MetI-like"/>
    <property type="match status" value="1"/>
</dbReference>
<dbReference type="AlphaFoldDB" id="A0A3N2DBY6"/>
<organism evidence="13 14">
    <name type="scientific">Salana multivorans</name>
    <dbReference type="NCBI Taxonomy" id="120377"/>
    <lineage>
        <taxon>Bacteria</taxon>
        <taxon>Bacillati</taxon>
        <taxon>Actinomycetota</taxon>
        <taxon>Actinomycetes</taxon>
        <taxon>Micrococcales</taxon>
        <taxon>Beutenbergiaceae</taxon>
        <taxon>Salana</taxon>
    </lineage>
</organism>
<evidence type="ECO:0000256" key="11">
    <source>
        <dbReference type="SAM" id="MobiDB-lite"/>
    </source>
</evidence>
<evidence type="ECO:0000256" key="4">
    <source>
        <dbReference type="ARBA" id="ARBA00022475"/>
    </source>
</evidence>
<comment type="caution">
    <text evidence="13">The sequence shown here is derived from an EMBL/GenBank/DDBJ whole genome shotgun (WGS) entry which is preliminary data.</text>
</comment>
<dbReference type="InterPro" id="IPR000515">
    <property type="entry name" value="MetI-like"/>
</dbReference>
<evidence type="ECO:0000313" key="13">
    <source>
        <dbReference type="EMBL" id="ROR97253.1"/>
    </source>
</evidence>
<keyword evidence="5 10" id="KW-0592">Phosphate transport</keyword>
<dbReference type="CDD" id="cd06261">
    <property type="entry name" value="TM_PBP2"/>
    <property type="match status" value="1"/>
</dbReference>
<evidence type="ECO:0000256" key="10">
    <source>
        <dbReference type="RuleBase" id="RU363054"/>
    </source>
</evidence>
<comment type="similarity">
    <text evidence="2 10">Belongs to the binding-protein-dependent transport system permease family. CysTW subfamily.</text>
</comment>
<protein>
    <recommendedName>
        <fullName evidence="10">Phosphate transport system permease protein</fullName>
    </recommendedName>
</protein>
<reference evidence="13 14" key="1">
    <citation type="submission" date="2018-11" db="EMBL/GenBank/DDBJ databases">
        <title>Sequencing the genomes of 1000 actinobacteria strains.</title>
        <authorList>
            <person name="Klenk H.-P."/>
        </authorList>
    </citation>
    <scope>NUCLEOTIDE SEQUENCE [LARGE SCALE GENOMIC DNA]</scope>
    <source>
        <strain evidence="13 14">DSM 13521</strain>
    </source>
</reference>
<dbReference type="PANTHER" id="PTHR30425">
    <property type="entry name" value="PHOSPHATE TRANSPORT SYSTEM PERMEASE PROTEIN PST"/>
    <property type="match status" value="1"/>
</dbReference>
<feature type="domain" description="ABC transmembrane type-1" evidence="12">
    <location>
        <begin position="102"/>
        <end position="332"/>
    </location>
</feature>
<keyword evidence="14" id="KW-1185">Reference proteome</keyword>
<sequence>MTTDHAHTPGAGRPAPGGPAAEPGSPRGGQPAAPKHLTGTGRFGNRLFAGISTGSGILILAILAAVAFFLLLEALPAITSAPEAYADFTRGLNLGQYIGPLVFGTVLAALLALVVAVPLSVAIALFIAHYAPKRFAGPVAYVVDLLAAIPSVVYGLWGFFWLVPRVGPAMDWVSAKLGWIPLFANYSPPAKNISSAALVLAVMILPIITAVSREVFLQTPRLHIEASLALGATKWEVAQQAILPFGRSGVVSASMLGLGRALGETMAVLMILAPFAKGSEIYSWQLLASAQHQTIAANIAQQIREASGISVSVLIASGLALFAITLVVNMLARWIVSRRAAFSGAN</sequence>
<evidence type="ECO:0000256" key="5">
    <source>
        <dbReference type="ARBA" id="ARBA00022592"/>
    </source>
</evidence>
<dbReference type="InterPro" id="IPR035906">
    <property type="entry name" value="MetI-like_sf"/>
</dbReference>
<feature type="transmembrane region" description="Helical" evidence="9">
    <location>
        <begin position="193"/>
        <end position="211"/>
    </location>
</feature>
<dbReference type="GO" id="GO:0005315">
    <property type="term" value="F:phosphate transmembrane transporter activity"/>
    <property type="evidence" value="ECO:0007669"/>
    <property type="project" value="InterPro"/>
</dbReference>
<dbReference type="Gene3D" id="1.10.3720.10">
    <property type="entry name" value="MetI-like"/>
    <property type="match status" value="1"/>
</dbReference>
<keyword evidence="3 9" id="KW-0813">Transport</keyword>
<evidence type="ECO:0000256" key="3">
    <source>
        <dbReference type="ARBA" id="ARBA00022448"/>
    </source>
</evidence>
<evidence type="ECO:0000256" key="8">
    <source>
        <dbReference type="ARBA" id="ARBA00023136"/>
    </source>
</evidence>